<dbReference type="AlphaFoldDB" id="A0A502GDM0"/>
<dbReference type="Pfam" id="PF07676">
    <property type="entry name" value="PD40"/>
    <property type="match status" value="2"/>
</dbReference>
<evidence type="ECO:0000256" key="2">
    <source>
        <dbReference type="SAM" id="MobiDB-lite"/>
    </source>
</evidence>
<dbReference type="EMBL" id="RCYZ01000012">
    <property type="protein sequence ID" value="TPG60199.1"/>
    <property type="molecule type" value="Genomic_DNA"/>
</dbReference>
<evidence type="ECO:0000313" key="5">
    <source>
        <dbReference type="Proteomes" id="UP000317646"/>
    </source>
</evidence>
<dbReference type="PANTHER" id="PTHR36842:SF1">
    <property type="entry name" value="PROTEIN TOLB"/>
    <property type="match status" value="1"/>
</dbReference>
<feature type="chain" id="PRO_5021375648" description="Translocation protein TolB" evidence="3">
    <location>
        <begin position="30"/>
        <end position="1080"/>
    </location>
</feature>
<organism evidence="4 5">
    <name type="scientific">Hymenobacter nivis</name>
    <dbReference type="NCBI Taxonomy" id="1850093"/>
    <lineage>
        <taxon>Bacteria</taxon>
        <taxon>Pseudomonadati</taxon>
        <taxon>Bacteroidota</taxon>
        <taxon>Cytophagia</taxon>
        <taxon>Cytophagales</taxon>
        <taxon>Hymenobacteraceae</taxon>
        <taxon>Hymenobacter</taxon>
    </lineage>
</organism>
<dbReference type="RefSeq" id="WP_140469413.1">
    <property type="nucleotide sequence ID" value="NZ_RCYZ01000012.1"/>
</dbReference>
<feature type="compositionally biased region" description="Low complexity" evidence="2">
    <location>
        <begin position="619"/>
        <end position="645"/>
    </location>
</feature>
<comment type="similarity">
    <text evidence="1">Belongs to the TolB family.</text>
</comment>
<dbReference type="Gene3D" id="2.120.10.30">
    <property type="entry name" value="TolB, C-terminal domain"/>
    <property type="match status" value="1"/>
</dbReference>
<proteinExistence type="inferred from homology"/>
<keyword evidence="5" id="KW-1185">Reference proteome</keyword>
<dbReference type="SUPFAM" id="SSF69304">
    <property type="entry name" value="Tricorn protease N-terminal domain"/>
    <property type="match status" value="1"/>
</dbReference>
<dbReference type="Gene3D" id="2.40.160.50">
    <property type="entry name" value="membrane protein fhac: a member of the omp85/tpsb transporter family"/>
    <property type="match status" value="1"/>
</dbReference>
<dbReference type="PANTHER" id="PTHR36842">
    <property type="entry name" value="PROTEIN TOLB HOMOLOG"/>
    <property type="match status" value="1"/>
</dbReference>
<feature type="signal peptide" evidence="3">
    <location>
        <begin position="1"/>
        <end position="29"/>
    </location>
</feature>
<dbReference type="InterPro" id="IPR011042">
    <property type="entry name" value="6-blade_b-propeller_TolB-like"/>
</dbReference>
<dbReference type="OrthoDB" id="9760276at2"/>
<name>A0A502GDM0_9BACT</name>
<reference evidence="4 5" key="1">
    <citation type="journal article" date="2019" name="Environ. Microbiol.">
        <title>Species interactions and distinct microbial communities in high Arctic permafrost affected cryosols are associated with the CH4 and CO2 gas fluxes.</title>
        <authorList>
            <person name="Altshuler I."/>
            <person name="Hamel J."/>
            <person name="Turney S."/>
            <person name="Magnuson E."/>
            <person name="Levesque R."/>
            <person name="Greer C."/>
            <person name="Whyte L.G."/>
        </authorList>
    </citation>
    <scope>NUCLEOTIDE SEQUENCE [LARGE SCALE GENOMIC DNA]</scope>
    <source>
        <strain evidence="4 5">S9.2P</strain>
    </source>
</reference>
<comment type="caution">
    <text evidence="4">The sequence shown here is derived from an EMBL/GenBank/DDBJ whole genome shotgun (WGS) entry which is preliminary data.</text>
</comment>
<dbReference type="InterPro" id="IPR011659">
    <property type="entry name" value="WD40"/>
</dbReference>
<accession>A0A502GDM0</accession>
<evidence type="ECO:0008006" key="6">
    <source>
        <dbReference type="Google" id="ProtNLM"/>
    </source>
</evidence>
<dbReference type="Proteomes" id="UP000317646">
    <property type="component" value="Unassembled WGS sequence"/>
</dbReference>
<evidence type="ECO:0000256" key="3">
    <source>
        <dbReference type="SAM" id="SignalP"/>
    </source>
</evidence>
<feature type="region of interest" description="Disordered" evidence="2">
    <location>
        <begin position="608"/>
        <end position="657"/>
    </location>
</feature>
<sequence length="1080" mass="121045">MTNITLVRKAVRGACALLFLLAAGAPARAQTAQEQFGRVRIQYRDFHWQQYATQNFTVMFYDGNEAAARRAVDYAEKELQRVTALIGYYPYAKTTIMLYNSVGDLRQSNVGLDPNPETVAGGDAPLARMSKVQIAFTGLQTDFKREISFQLTQVLLNDMMYGGSLREVLQSSYLLQLPDWFISGAAAYAAEGWSVDMDGYMRDMTRLYPSGNRTAPFFIRDPRLSGHSIWNYIAERYGYTSLQNILNLTRITRDAEVGISSSLNVPYKVFMRDWLAYYRALNAQPATAALALPDAKFQIGGRNRRATIYSQPVFSPNGQQLAYAVNELGRYRVVVARRDGSHRNTVARGGYKTPDQQVENRLPVLAWRGNTQVAVAEMAQGTMTLHLRDATGNNMLDRLRTLVTFRRPASVFSAYDQVLSMNYSADGKALVFSAVRGGQNDLYVLRAGSRQAEQLTNDLFDDAQPVFMPDGKSIAFSSNRYLDSLGQSRPATFPNVVNNFDLFLYHLDGRTRPVEILASTISNETRPRALSDDQILYLGEESGVRGLYRYTLSTKQRDRLTSFLPNINDFDYSPTTTALAMVAPAQARDVLYAYPTFELPAALPATKTARQKTLEDRSAAPVAGAPKAARPATAAAADTAGAPGPRRARRKGSETVNTDNYVFEEDEPVRPVARPAARRPVNKVLPEVPQVTGPYRYDTRFMADNITTSLKWDPLLGIGLQFRAHLNDLLENQRIDAGLFGLFDLRTSNINASYTNLTHRVDWTIAYQKQAYFFDLQDGSRFRYGRHEAAITFAYPLTHNLSLRAGPRYENLNRTLSNSFSNALDNNQNYAGYKAELVFDNSIATGVNMLRGTRMKVAVQQLRGINNAALNFGKLTVDLRHYQKVHRSIIWANRASYGQFFGPNTQYFRLGGMDNWFFPNYKDDRVLFQPNVAVPDPSQIFNQQFVTNLRGFDYSTRIGSRYLLLNSELRVPIVQYLSRRPIYSAFLRNLQFTGFVDAGTAYSGGNPLTVDNSNNTVPFGGNGNPFSGTVTNFSNPLLVGYGVGVRTTLFGFYGKGDVAWGRENYTTNPPKFYLTLGYDF</sequence>
<evidence type="ECO:0000313" key="4">
    <source>
        <dbReference type="EMBL" id="TPG60199.1"/>
    </source>
</evidence>
<keyword evidence="3" id="KW-0732">Signal</keyword>
<evidence type="ECO:0000256" key="1">
    <source>
        <dbReference type="ARBA" id="ARBA00009820"/>
    </source>
</evidence>
<protein>
    <recommendedName>
        <fullName evidence="6">Translocation protein TolB</fullName>
    </recommendedName>
</protein>
<gene>
    <name evidence="4" type="ORF">EAH73_20980</name>
</gene>